<dbReference type="AlphaFoldDB" id="A0A4R6DCZ6"/>
<dbReference type="InterPro" id="IPR002213">
    <property type="entry name" value="UDP_glucos_trans"/>
</dbReference>
<gene>
    <name evidence="6" type="ORF">EDF64_11248</name>
</gene>
<name>A0A4R6DCZ6_9MICO</name>
<dbReference type="SUPFAM" id="SSF53756">
    <property type="entry name" value="UDP-Glycosyltransferase/glycogen phosphorylase"/>
    <property type="match status" value="1"/>
</dbReference>
<dbReference type="PANTHER" id="PTHR48050">
    <property type="entry name" value="STEROL 3-BETA-GLUCOSYLTRANSFERASE"/>
    <property type="match status" value="1"/>
</dbReference>
<dbReference type="InterPro" id="IPR050426">
    <property type="entry name" value="Glycosyltransferase_28"/>
</dbReference>
<evidence type="ECO:0000313" key="6">
    <source>
        <dbReference type="EMBL" id="TDN42405.1"/>
    </source>
</evidence>
<dbReference type="CDD" id="cd03784">
    <property type="entry name" value="GT1_Gtf-like"/>
    <property type="match status" value="1"/>
</dbReference>
<dbReference type="Gene3D" id="3.40.50.2000">
    <property type="entry name" value="Glycogen Phosphorylase B"/>
    <property type="match status" value="2"/>
</dbReference>
<comment type="caution">
    <text evidence="6">The sequence shown here is derived from an EMBL/GenBank/DDBJ whole genome shotgun (WGS) entry which is preliminary data.</text>
</comment>
<sequence length="385" mass="39573">MRIVFTANPLPGHIVPMVPLMRAALAAGHRVALVTGADAADFVHAQGSPDIEVLPAGPPTLVAMADMQRETGTSPATAPRPDTVAEYFAVRRVTAAVDDAVEAARAWHPDVVISESLDHVGPYVAAALDVPFLRHGFGPERPEPVLAAMAAASARSAAARGVELPPVAAWIDVYPAFLEAAGTVREGRRIALRPSAHGAVGASDAPVSAAPRTRPRVLVTMGTVFTDQALLDRAVASSEREGLAVDLVTTAVNGVQARAGSPDSAVRVVNVPFRPLAELLADVDAVVTVGGAGTVLGALVAGVPLVVMPLGADHSVNALRATAAGAAVTVDSPEAVGPALRRVLEDEGLRRSARDVADRIRALPSVESALAEVEQVVAAATRERV</sequence>
<dbReference type="Proteomes" id="UP000295764">
    <property type="component" value="Unassembled WGS sequence"/>
</dbReference>
<dbReference type="GO" id="GO:0017000">
    <property type="term" value="P:antibiotic biosynthetic process"/>
    <property type="evidence" value="ECO:0007669"/>
    <property type="project" value="UniProtKB-ARBA"/>
</dbReference>
<evidence type="ECO:0000256" key="3">
    <source>
        <dbReference type="ARBA" id="ARBA00022679"/>
    </source>
</evidence>
<evidence type="ECO:0000313" key="7">
    <source>
        <dbReference type="Proteomes" id="UP000295764"/>
    </source>
</evidence>
<dbReference type="InterPro" id="IPR048284">
    <property type="entry name" value="EryCIII-like_N"/>
</dbReference>
<dbReference type="Pfam" id="PF06722">
    <property type="entry name" value="EryCIII-like_C"/>
    <property type="match status" value="1"/>
</dbReference>
<evidence type="ECO:0000256" key="1">
    <source>
        <dbReference type="ARBA" id="ARBA00006962"/>
    </source>
</evidence>
<reference evidence="6 7" key="1">
    <citation type="submission" date="2019-03" db="EMBL/GenBank/DDBJ databases">
        <title>Genomic analyses of the natural microbiome of Caenorhabditis elegans.</title>
        <authorList>
            <person name="Samuel B."/>
        </authorList>
    </citation>
    <scope>NUCLEOTIDE SEQUENCE [LARGE SCALE GENOMIC DNA]</scope>
    <source>
        <strain evidence="6 7">JUb65</strain>
    </source>
</reference>
<dbReference type="GO" id="GO:0016758">
    <property type="term" value="F:hexosyltransferase activity"/>
    <property type="evidence" value="ECO:0007669"/>
    <property type="project" value="UniProtKB-ARBA"/>
</dbReference>
<evidence type="ECO:0000259" key="5">
    <source>
        <dbReference type="Pfam" id="PF21036"/>
    </source>
</evidence>
<dbReference type="EMBL" id="SNVW01000012">
    <property type="protein sequence ID" value="TDN42405.1"/>
    <property type="molecule type" value="Genomic_DNA"/>
</dbReference>
<evidence type="ECO:0000259" key="4">
    <source>
        <dbReference type="Pfam" id="PF06722"/>
    </source>
</evidence>
<comment type="similarity">
    <text evidence="1">Belongs to the glycosyltransferase 28 family.</text>
</comment>
<proteinExistence type="inferred from homology"/>
<dbReference type="GO" id="GO:0008194">
    <property type="term" value="F:UDP-glycosyltransferase activity"/>
    <property type="evidence" value="ECO:0007669"/>
    <property type="project" value="InterPro"/>
</dbReference>
<dbReference type="RefSeq" id="WP_133520791.1">
    <property type="nucleotide sequence ID" value="NZ_SNVW01000012.1"/>
</dbReference>
<protein>
    <submittedName>
        <fullName evidence="6">UDP:flavonoid glycosyltransferase YjiC (YdhE family)</fullName>
    </submittedName>
</protein>
<feature type="domain" description="Erythromycin biosynthesis protein CIII-like N-terminal" evidence="5">
    <location>
        <begin position="25"/>
        <end position="146"/>
    </location>
</feature>
<dbReference type="InterPro" id="IPR010610">
    <property type="entry name" value="EryCIII-like_C"/>
</dbReference>
<keyword evidence="2" id="KW-0328">Glycosyltransferase</keyword>
<evidence type="ECO:0000256" key="2">
    <source>
        <dbReference type="ARBA" id="ARBA00022676"/>
    </source>
</evidence>
<dbReference type="OrthoDB" id="5488434at2"/>
<organism evidence="6 7">
    <name type="scientific">Curtobacterium flaccumfaciens</name>
    <dbReference type="NCBI Taxonomy" id="2035"/>
    <lineage>
        <taxon>Bacteria</taxon>
        <taxon>Bacillati</taxon>
        <taxon>Actinomycetota</taxon>
        <taxon>Actinomycetes</taxon>
        <taxon>Micrococcales</taxon>
        <taxon>Microbacteriaceae</taxon>
        <taxon>Curtobacterium</taxon>
    </lineage>
</organism>
<dbReference type="PANTHER" id="PTHR48050:SF13">
    <property type="entry name" value="STEROL 3-BETA-GLUCOSYLTRANSFERASE UGT80A2"/>
    <property type="match status" value="1"/>
</dbReference>
<accession>A0A4R6DCZ6</accession>
<dbReference type="Pfam" id="PF21036">
    <property type="entry name" value="EryCIII-like_N"/>
    <property type="match status" value="1"/>
</dbReference>
<feature type="domain" description="Erythromycin biosynthesis protein CIII-like C-terminal" evidence="4">
    <location>
        <begin position="265"/>
        <end position="366"/>
    </location>
</feature>
<keyword evidence="3 6" id="KW-0808">Transferase</keyword>